<reference evidence="2" key="1">
    <citation type="submission" date="2016-10" db="EMBL/GenBank/DDBJ databases">
        <authorList>
            <person name="Varghese N."/>
            <person name="Submissions S."/>
        </authorList>
    </citation>
    <scope>NUCLEOTIDE SEQUENCE [LARGE SCALE GENOMIC DNA]</scope>
    <source>
        <strain evidence="2">DSM 19110</strain>
    </source>
</reference>
<dbReference type="OrthoDB" id="9157385at2"/>
<dbReference type="Proteomes" id="UP000183200">
    <property type="component" value="Unassembled WGS sequence"/>
</dbReference>
<evidence type="ECO:0008006" key="3">
    <source>
        <dbReference type="Google" id="ProtNLM"/>
    </source>
</evidence>
<proteinExistence type="predicted"/>
<accession>A0A1G9JG41</accession>
<evidence type="ECO:0000313" key="2">
    <source>
        <dbReference type="Proteomes" id="UP000183200"/>
    </source>
</evidence>
<dbReference type="EMBL" id="FNGY01000001">
    <property type="protein sequence ID" value="SDL36262.1"/>
    <property type="molecule type" value="Genomic_DNA"/>
</dbReference>
<dbReference type="Gene3D" id="3.80.10.10">
    <property type="entry name" value="Ribonuclease Inhibitor"/>
    <property type="match status" value="1"/>
</dbReference>
<dbReference type="InterPro" id="IPR032675">
    <property type="entry name" value="LRR_dom_sf"/>
</dbReference>
<gene>
    <name evidence="1" type="ORF">SAMN05421820_101246</name>
</gene>
<dbReference type="AlphaFoldDB" id="A0A1G9JG41"/>
<evidence type="ECO:0000313" key="1">
    <source>
        <dbReference type="EMBL" id="SDL36262.1"/>
    </source>
</evidence>
<dbReference type="SUPFAM" id="SSF52058">
    <property type="entry name" value="L domain-like"/>
    <property type="match status" value="1"/>
</dbReference>
<dbReference type="RefSeq" id="WP_074604175.1">
    <property type="nucleotide sequence ID" value="NZ_FNGY01000001.1"/>
</dbReference>
<keyword evidence="2" id="KW-1185">Reference proteome</keyword>
<organism evidence="1 2">
    <name type="scientific">Pedobacter steynii</name>
    <dbReference type="NCBI Taxonomy" id="430522"/>
    <lineage>
        <taxon>Bacteria</taxon>
        <taxon>Pseudomonadati</taxon>
        <taxon>Bacteroidota</taxon>
        <taxon>Sphingobacteriia</taxon>
        <taxon>Sphingobacteriales</taxon>
        <taxon>Sphingobacteriaceae</taxon>
        <taxon>Pedobacter</taxon>
    </lineage>
</organism>
<sequence length="229" mass="26880">MDWRYNTIWFEQLEQGDFFTKDFKENSISTDNKDFGSAKYAILWYLKRKLGSFDNLCDSDRLLYLELNWANITDFTGIGKFNNLKRLELHSCVKLESDNGLNQLSDSIEFLHINQSKKFKFDHELCELKKLKVLRLNSCGPIESLDFLSHLPSLVDFRFVNTNVLDGNLNPVLEHPTIRSVGFFNKRHYNLKEDKLTLELGNKFSEEHKTFAYKGDYSTFRIDYGDNNS</sequence>
<protein>
    <recommendedName>
        <fullName evidence="3">Leucine-rich repeat domain-containing protein</fullName>
    </recommendedName>
</protein>
<name>A0A1G9JG41_9SPHI</name>